<keyword evidence="7" id="KW-0050">Antiport</keyword>
<feature type="domain" description="Cation efflux protein transmembrane" evidence="23">
    <location>
        <begin position="368"/>
        <end position="630"/>
    </location>
</feature>
<evidence type="ECO:0000256" key="14">
    <source>
        <dbReference type="ARBA" id="ARBA00023065"/>
    </source>
</evidence>
<evidence type="ECO:0000256" key="13">
    <source>
        <dbReference type="ARBA" id="ARBA00023034"/>
    </source>
</evidence>
<dbReference type="Proteomes" id="UP000054805">
    <property type="component" value="Unassembled WGS sequence"/>
</dbReference>
<dbReference type="NCBIfam" id="TIGR01297">
    <property type="entry name" value="CDF"/>
    <property type="match status" value="1"/>
</dbReference>
<feature type="transmembrane region" description="Helical" evidence="22">
    <location>
        <begin position="262"/>
        <end position="282"/>
    </location>
</feature>
<keyword evidence="6" id="KW-0813">Transport</keyword>
<dbReference type="EMBL" id="JYDS01000201">
    <property type="protein sequence ID" value="KRZ21555.1"/>
    <property type="molecule type" value="Genomic_DNA"/>
</dbReference>
<reference evidence="24 25" key="1">
    <citation type="submission" date="2015-01" db="EMBL/GenBank/DDBJ databases">
        <title>Evolution of Trichinella species and genotypes.</title>
        <authorList>
            <person name="Korhonen P.K."/>
            <person name="Edoardo P."/>
            <person name="Giuseppe L.R."/>
            <person name="Gasser R.B."/>
        </authorList>
    </citation>
    <scope>NUCLEOTIDE SEQUENCE [LARGE SCALE GENOMIC DNA]</scope>
    <source>
        <strain evidence="24">ISS588</strain>
    </source>
</reference>
<dbReference type="Pfam" id="PF01545">
    <property type="entry name" value="Cation_efflux"/>
    <property type="match status" value="1"/>
</dbReference>
<evidence type="ECO:0000256" key="8">
    <source>
        <dbReference type="ARBA" id="ARBA00022692"/>
    </source>
</evidence>
<evidence type="ECO:0000256" key="18">
    <source>
        <dbReference type="ARBA" id="ARBA00042038"/>
    </source>
</evidence>
<evidence type="ECO:0000313" key="25">
    <source>
        <dbReference type="Proteomes" id="UP000054805"/>
    </source>
</evidence>
<accession>A0A0V1IFN4</accession>
<dbReference type="InterPro" id="IPR045316">
    <property type="entry name" value="Msc2-like"/>
</dbReference>
<feature type="transmembrane region" description="Helical" evidence="22">
    <location>
        <begin position="432"/>
        <end position="452"/>
    </location>
</feature>
<dbReference type="AlphaFoldDB" id="A0A0V1IFN4"/>
<evidence type="ECO:0000256" key="16">
    <source>
        <dbReference type="ARBA" id="ARBA00038531"/>
    </source>
</evidence>
<keyword evidence="10" id="KW-0862">Zinc</keyword>
<evidence type="ECO:0000256" key="12">
    <source>
        <dbReference type="ARBA" id="ARBA00022989"/>
    </source>
</evidence>
<feature type="transmembrane region" description="Helical" evidence="22">
    <location>
        <begin position="586"/>
        <end position="607"/>
    </location>
</feature>
<keyword evidence="14" id="KW-0406">Ion transport</keyword>
<dbReference type="GO" id="GO:0006882">
    <property type="term" value="P:intracellular zinc ion homeostasis"/>
    <property type="evidence" value="ECO:0007669"/>
    <property type="project" value="InterPro"/>
</dbReference>
<feature type="region of interest" description="Disordered" evidence="21">
    <location>
        <begin position="556"/>
        <end position="575"/>
    </location>
</feature>
<feature type="compositionally biased region" description="Basic and acidic residues" evidence="21">
    <location>
        <begin position="556"/>
        <end position="568"/>
    </location>
</feature>
<proteinExistence type="inferred from homology"/>
<evidence type="ECO:0000256" key="20">
    <source>
        <dbReference type="ARBA" id="ARBA00048349"/>
    </source>
</evidence>
<comment type="subunit">
    <text evidence="16">Heterodimer with SLC30A6/ZNT6; form a functional zinc ion transmembrane transporter.</text>
</comment>
<dbReference type="InterPro" id="IPR027469">
    <property type="entry name" value="Cation_efflux_TMD_sf"/>
</dbReference>
<evidence type="ECO:0000256" key="3">
    <source>
        <dbReference type="ARBA" id="ARBA00004557"/>
    </source>
</evidence>
<feature type="transmembrane region" description="Helical" evidence="22">
    <location>
        <begin position="89"/>
        <end position="109"/>
    </location>
</feature>
<keyword evidence="9" id="KW-0479">Metal-binding</keyword>
<keyword evidence="15 22" id="KW-0472">Membrane</keyword>
<feature type="transmembrane region" description="Helical" evidence="22">
    <location>
        <begin position="613"/>
        <end position="632"/>
    </location>
</feature>
<feature type="transmembrane region" description="Helical" evidence="22">
    <location>
        <begin position="22"/>
        <end position="42"/>
    </location>
</feature>
<keyword evidence="11" id="KW-0864">Zinc transport</keyword>
<evidence type="ECO:0000256" key="10">
    <source>
        <dbReference type="ARBA" id="ARBA00022833"/>
    </source>
</evidence>
<evidence type="ECO:0000313" key="24">
    <source>
        <dbReference type="EMBL" id="KRZ21555.1"/>
    </source>
</evidence>
<feature type="transmembrane region" description="Helical" evidence="22">
    <location>
        <begin position="368"/>
        <end position="388"/>
    </location>
</feature>
<dbReference type="GO" id="GO:0005794">
    <property type="term" value="C:Golgi apparatus"/>
    <property type="evidence" value="ECO:0007669"/>
    <property type="project" value="UniProtKB-SubCell"/>
</dbReference>
<evidence type="ECO:0000256" key="6">
    <source>
        <dbReference type="ARBA" id="ARBA00022448"/>
    </source>
</evidence>
<keyword evidence="25" id="KW-1185">Reference proteome</keyword>
<feature type="region of interest" description="Disordered" evidence="21">
    <location>
        <begin position="521"/>
        <end position="542"/>
    </location>
</feature>
<comment type="subcellular location">
    <subcellularLocation>
        <location evidence="3">Cytoplasmic vesicle</location>
        <location evidence="3">COPII-coated vesicle membrane</location>
        <topology evidence="3">Multi-pass membrane protein</topology>
    </subcellularLocation>
    <subcellularLocation>
        <location evidence="4">Cytoplasmic vesicle</location>
        <location evidence="4">Secretory vesicle membrane</location>
        <topology evidence="4">Multi-pass membrane protein</topology>
    </subcellularLocation>
    <subcellularLocation>
        <location evidence="2">Golgi apparatus</location>
        <location evidence="2">Golgi stack membrane</location>
        <topology evidence="2">Multi-pass membrane protein</topology>
    </subcellularLocation>
    <subcellularLocation>
        <location evidence="1">Golgi apparatus</location>
        <location evidence="1">trans-Golgi network membrane</location>
        <topology evidence="1">Multi-pass membrane protein</topology>
    </subcellularLocation>
</comment>
<evidence type="ECO:0000256" key="19">
    <source>
        <dbReference type="ARBA" id="ARBA00042217"/>
    </source>
</evidence>
<dbReference type="InterPro" id="IPR002524">
    <property type="entry name" value="Cation_efflux"/>
</dbReference>
<dbReference type="SUPFAM" id="SSF161111">
    <property type="entry name" value="Cation efflux protein transmembrane domain-like"/>
    <property type="match status" value="1"/>
</dbReference>
<feature type="transmembrane region" description="Helical" evidence="22">
    <location>
        <begin position="232"/>
        <end position="250"/>
    </location>
</feature>
<feature type="compositionally biased region" description="Basic residues" evidence="21">
    <location>
        <begin position="526"/>
        <end position="537"/>
    </location>
</feature>
<feature type="transmembrane region" description="Helical" evidence="22">
    <location>
        <begin position="116"/>
        <end position="132"/>
    </location>
</feature>
<dbReference type="GO" id="GO:0016020">
    <property type="term" value="C:membrane"/>
    <property type="evidence" value="ECO:0007669"/>
    <property type="project" value="UniProtKB-SubCell"/>
</dbReference>
<evidence type="ECO:0000256" key="1">
    <source>
        <dbReference type="ARBA" id="ARBA00004166"/>
    </source>
</evidence>
<keyword evidence="12 22" id="KW-1133">Transmembrane helix</keyword>
<feature type="transmembrane region" description="Helical" evidence="22">
    <location>
        <begin position="288"/>
        <end position="310"/>
    </location>
</feature>
<dbReference type="PANTHER" id="PTHR45755">
    <property type="match status" value="1"/>
</dbReference>
<feature type="transmembrane region" description="Helical" evidence="22">
    <location>
        <begin position="152"/>
        <end position="178"/>
    </location>
</feature>
<dbReference type="GO" id="GO:0031410">
    <property type="term" value="C:cytoplasmic vesicle"/>
    <property type="evidence" value="ECO:0007669"/>
    <property type="project" value="TreeGrafter"/>
</dbReference>
<evidence type="ECO:0000256" key="11">
    <source>
        <dbReference type="ARBA" id="ARBA00022906"/>
    </source>
</evidence>
<feature type="transmembrane region" description="Helical" evidence="22">
    <location>
        <begin position="472"/>
        <end position="489"/>
    </location>
</feature>
<evidence type="ECO:0000256" key="9">
    <source>
        <dbReference type="ARBA" id="ARBA00022723"/>
    </source>
</evidence>
<name>A0A0V1IFN4_TRIPS</name>
<dbReference type="Gene3D" id="1.20.1510.10">
    <property type="entry name" value="Cation efflux protein transmembrane domain"/>
    <property type="match status" value="1"/>
</dbReference>
<evidence type="ECO:0000256" key="21">
    <source>
        <dbReference type="SAM" id="MobiDB-lite"/>
    </source>
</evidence>
<evidence type="ECO:0000259" key="23">
    <source>
        <dbReference type="Pfam" id="PF01545"/>
    </source>
</evidence>
<dbReference type="InterPro" id="IPR058533">
    <property type="entry name" value="Cation_efflux_TM"/>
</dbReference>
<sequence length="726" mass="81157">MKAHEFIRPTRQPLTFGDLLRIIHMPRLLFCIHVGLLLINGVSLKPCLKTERLSLIRNWKRSLAHAVLITSSHLFWLYGLVLCGPLRSILIYDISSMVVLSALSSLFVGASGSLKMRGVAFLTLGFLFLMFLDRDYSDAEGFHIHKPSLNHLLYHLFSAFGIADHKAGVVILAFALILRTFAECISSNLCSETSKQRQMRFFSSTFSTIFLLPTVIIWHWLENSTAAPLLPWLTQIIIAISLIFGFGHLLENGPLFTSTMLISRLSSVVSYFISVPVSLIWFHSSIDVAHRISVGVLFATVFLALATVMLTAPNAPKARTGQFVGYSSAGLPLYVSGEDFLQRTSHSLVTFVKNTIHQILAQPDSRRIFFFLCVNLFFTLIEFLYGIWTNSLGLISDAFHMLFDCSALVVGLVAAVMSSWKPTKQFSYGYGRLELLSGFVNGLFLVVIAFFIFLEALERLFDPPEVYTERLLFVSVLGLFVNLFGMFVFTGGHGHSHGGTAHGHSHAGAEVGTASEKKHANYDHHGHTHHQHGHGHSHGHDRSVVNESSLVIMMHDHQQQQQQHDRELNPPAHCHHSHSNANMRGVFLHVLADTLGSVAVILSTMLIHYFGWLIADPLCSLILSIIIGLSLIQMDGVISCSRPRCWIVKSNHHVGTLHIQLTADSDQQYITQEAIRLLKSEGINSPVVQVEKDSFFRHMEALQPSYEPDEPISTYPRERNLLPMAI</sequence>
<comment type="similarity">
    <text evidence="5">Belongs to the cation diffusion facilitator (CDF) transporter (TC 2.A.4) family. SLC30A subfamily.</text>
</comment>
<keyword evidence="13" id="KW-0333">Golgi apparatus</keyword>
<evidence type="ECO:0000256" key="22">
    <source>
        <dbReference type="SAM" id="Phobius"/>
    </source>
</evidence>
<evidence type="ECO:0000256" key="7">
    <source>
        <dbReference type="ARBA" id="ARBA00022449"/>
    </source>
</evidence>
<feature type="transmembrane region" description="Helical" evidence="22">
    <location>
        <begin position="400"/>
        <end position="420"/>
    </location>
</feature>
<evidence type="ECO:0000256" key="4">
    <source>
        <dbReference type="ARBA" id="ARBA00004638"/>
    </source>
</evidence>
<dbReference type="PANTHER" id="PTHR45755:SF1">
    <property type="entry name" value="PROTON-COUPLED ZINC ANTIPORTER SLC30A5"/>
    <property type="match status" value="1"/>
</dbReference>
<comment type="caution">
    <text evidence="24">The sequence shown here is derived from an EMBL/GenBank/DDBJ whole genome shotgun (WGS) entry which is preliminary data.</text>
</comment>
<evidence type="ECO:0000256" key="15">
    <source>
        <dbReference type="ARBA" id="ARBA00023136"/>
    </source>
</evidence>
<feature type="transmembrane region" description="Helical" evidence="22">
    <location>
        <begin position="63"/>
        <end position="83"/>
    </location>
</feature>
<evidence type="ECO:0000256" key="17">
    <source>
        <dbReference type="ARBA" id="ARBA00040846"/>
    </source>
</evidence>
<feature type="transmembrane region" description="Helical" evidence="22">
    <location>
        <begin position="199"/>
        <end position="220"/>
    </location>
</feature>
<comment type="catalytic activity">
    <reaction evidence="20">
        <text>Zn(2+)(in) + 2 H(+)(out) = Zn(2+)(out) + 2 H(+)(in)</text>
        <dbReference type="Rhea" id="RHEA:72627"/>
        <dbReference type="ChEBI" id="CHEBI:15378"/>
        <dbReference type="ChEBI" id="CHEBI:29105"/>
    </reaction>
</comment>
<keyword evidence="8 22" id="KW-0812">Transmembrane</keyword>
<gene>
    <name evidence="24" type="primary">Slc30a5</name>
    <name evidence="24" type="ORF">T4B_6649</name>
</gene>
<evidence type="ECO:0000256" key="5">
    <source>
        <dbReference type="ARBA" id="ARBA00008873"/>
    </source>
</evidence>
<evidence type="ECO:0000256" key="2">
    <source>
        <dbReference type="ARBA" id="ARBA00004205"/>
    </source>
</evidence>
<dbReference type="GO" id="GO:1904257">
    <property type="term" value="P:zinc ion import into Golgi lumen"/>
    <property type="evidence" value="ECO:0007669"/>
    <property type="project" value="TreeGrafter"/>
</dbReference>
<organism evidence="24 25">
    <name type="scientific">Trichinella pseudospiralis</name>
    <name type="common">Parasitic roundworm</name>
    <dbReference type="NCBI Taxonomy" id="6337"/>
    <lineage>
        <taxon>Eukaryota</taxon>
        <taxon>Metazoa</taxon>
        <taxon>Ecdysozoa</taxon>
        <taxon>Nematoda</taxon>
        <taxon>Enoplea</taxon>
        <taxon>Dorylaimia</taxon>
        <taxon>Trichinellida</taxon>
        <taxon>Trichinellidae</taxon>
        <taxon>Trichinella</taxon>
    </lineage>
</organism>
<protein>
    <recommendedName>
        <fullName evidence="17">Proton-coupled zinc antiporter SLC30A5</fullName>
    </recommendedName>
    <alternativeName>
        <fullName evidence="19">Solute carrier family 30 member 5</fullName>
    </alternativeName>
    <alternativeName>
        <fullName evidence="18">Zinc transporter 5</fullName>
    </alternativeName>
</protein>
<dbReference type="GO" id="GO:0005385">
    <property type="term" value="F:zinc ion transmembrane transporter activity"/>
    <property type="evidence" value="ECO:0007669"/>
    <property type="project" value="InterPro"/>
</dbReference>